<dbReference type="STRING" id="64571.A0A1Y2GMP9"/>
<dbReference type="InParanoid" id="A0A1Y2GMP9"/>
<name>A0A1Y2GMP9_9FUNG</name>
<accession>A0A1Y2GMP9</accession>
<evidence type="ECO:0000313" key="2">
    <source>
        <dbReference type="Proteomes" id="UP000193648"/>
    </source>
</evidence>
<organism evidence="1 2">
    <name type="scientific">Lobosporangium transversale</name>
    <dbReference type="NCBI Taxonomy" id="64571"/>
    <lineage>
        <taxon>Eukaryota</taxon>
        <taxon>Fungi</taxon>
        <taxon>Fungi incertae sedis</taxon>
        <taxon>Mucoromycota</taxon>
        <taxon>Mortierellomycotina</taxon>
        <taxon>Mortierellomycetes</taxon>
        <taxon>Mortierellales</taxon>
        <taxon>Mortierellaceae</taxon>
        <taxon>Lobosporangium</taxon>
    </lineage>
</organism>
<comment type="caution">
    <text evidence="1">The sequence shown here is derived from an EMBL/GenBank/DDBJ whole genome shotgun (WGS) entry which is preliminary data.</text>
</comment>
<dbReference type="OrthoDB" id="2330561at2759"/>
<dbReference type="Proteomes" id="UP000193648">
    <property type="component" value="Unassembled WGS sequence"/>
</dbReference>
<protein>
    <submittedName>
        <fullName evidence="1">Uncharacterized protein</fullName>
    </submittedName>
</protein>
<evidence type="ECO:0000313" key="1">
    <source>
        <dbReference type="EMBL" id="ORZ14377.1"/>
    </source>
</evidence>
<gene>
    <name evidence="1" type="ORF">BCR41DRAFT_86158</name>
</gene>
<reference evidence="1 2" key="1">
    <citation type="submission" date="2016-07" db="EMBL/GenBank/DDBJ databases">
        <title>Pervasive Adenine N6-methylation of Active Genes in Fungi.</title>
        <authorList>
            <consortium name="DOE Joint Genome Institute"/>
            <person name="Mondo S.J."/>
            <person name="Dannebaum R.O."/>
            <person name="Kuo R.C."/>
            <person name="Labutti K."/>
            <person name="Haridas S."/>
            <person name="Kuo A."/>
            <person name="Salamov A."/>
            <person name="Ahrendt S.R."/>
            <person name="Lipzen A."/>
            <person name="Sullivan W."/>
            <person name="Andreopoulos W.B."/>
            <person name="Clum A."/>
            <person name="Lindquist E."/>
            <person name="Daum C."/>
            <person name="Ramamoorthy G.K."/>
            <person name="Gryganskyi A."/>
            <person name="Culley D."/>
            <person name="Magnuson J.K."/>
            <person name="James T.Y."/>
            <person name="O'Malley M.A."/>
            <person name="Stajich J.E."/>
            <person name="Spatafora J.W."/>
            <person name="Visel A."/>
            <person name="Grigoriev I.V."/>
        </authorList>
    </citation>
    <scope>NUCLEOTIDE SEQUENCE [LARGE SCALE GENOMIC DNA]</scope>
    <source>
        <strain evidence="1 2">NRRL 3116</strain>
    </source>
</reference>
<dbReference type="GeneID" id="33572888"/>
<dbReference type="EMBL" id="MCFF01000021">
    <property type="protein sequence ID" value="ORZ14377.1"/>
    <property type="molecule type" value="Genomic_DNA"/>
</dbReference>
<keyword evidence="2" id="KW-1185">Reference proteome</keyword>
<sequence>MAPARTSSALITQHNFEDLALSKTLHGQSWNEDHHQDSFISKLKNKDREFTPTVVDNYLDNWKETKPENETEEAKVERQNAYKAVANSFYDLATDFYEAQFGNTYSLLCTHNSFSAAQFTYLWALFIMNDFIN</sequence>
<dbReference type="RefSeq" id="XP_021880855.1">
    <property type="nucleotide sequence ID" value="XM_022031047.1"/>
</dbReference>
<dbReference type="AlphaFoldDB" id="A0A1Y2GMP9"/>
<proteinExistence type="predicted"/>